<keyword evidence="2" id="KW-0808">Transferase</keyword>
<sequence>MDDAGDEWQARWSDGRIGFHRDAVHPMLAGYWPSLGAPGDSDVLVPLCGKSVDMRWLEGRGHSVTGVDRVAAALAGFAAEDPRVPERLRHEGIDGLRLGRITLWRADIFHLPLGNRGRMAFYDRAALVALPAPTRMRYAVILAQLCAPGAVGLLITVHRPGRAGEGPPYLVDEEELERLFGANFRLRALGRGVDAAGAEEFAWRLERKGNRGS</sequence>
<organism evidence="4 5">
    <name type="scientific">Halotalea alkalilenta</name>
    <dbReference type="NCBI Taxonomy" id="376489"/>
    <lineage>
        <taxon>Bacteria</taxon>
        <taxon>Pseudomonadati</taxon>
        <taxon>Pseudomonadota</taxon>
        <taxon>Gammaproteobacteria</taxon>
        <taxon>Oceanospirillales</taxon>
        <taxon>Halomonadaceae</taxon>
        <taxon>Halotalea</taxon>
    </lineage>
</organism>
<evidence type="ECO:0000256" key="1">
    <source>
        <dbReference type="ARBA" id="ARBA00022603"/>
    </source>
</evidence>
<protein>
    <recommendedName>
        <fullName evidence="6">Thiopurine S-methyltransferase</fullName>
    </recommendedName>
</protein>
<gene>
    <name evidence="4" type="ORF">A5892_14075</name>
</gene>
<evidence type="ECO:0008006" key="6">
    <source>
        <dbReference type="Google" id="ProtNLM"/>
    </source>
</evidence>
<accession>A0A172YGP0</accession>
<dbReference type="Gene3D" id="3.40.50.150">
    <property type="entry name" value="Vaccinia Virus protein VP39"/>
    <property type="match status" value="1"/>
</dbReference>
<evidence type="ECO:0000313" key="4">
    <source>
        <dbReference type="EMBL" id="ANF58459.1"/>
    </source>
</evidence>
<dbReference type="InterPro" id="IPR008854">
    <property type="entry name" value="TPMT"/>
</dbReference>
<dbReference type="Pfam" id="PF05724">
    <property type="entry name" value="TPMT"/>
    <property type="match status" value="1"/>
</dbReference>
<dbReference type="PANTHER" id="PTHR10259:SF11">
    <property type="entry name" value="THIOPURINE S-METHYLTRANSFERASE"/>
    <property type="match status" value="1"/>
</dbReference>
<name>A0A172YGP0_9GAMM</name>
<dbReference type="InterPro" id="IPR029063">
    <property type="entry name" value="SAM-dependent_MTases_sf"/>
</dbReference>
<evidence type="ECO:0000256" key="2">
    <source>
        <dbReference type="ARBA" id="ARBA00022679"/>
    </source>
</evidence>
<keyword evidence="1" id="KW-0489">Methyltransferase</keyword>
<dbReference type="PANTHER" id="PTHR10259">
    <property type="entry name" value="THIOPURINE S-METHYLTRANSFERASE"/>
    <property type="match status" value="1"/>
</dbReference>
<dbReference type="Proteomes" id="UP000077875">
    <property type="component" value="Chromosome"/>
</dbReference>
<dbReference type="KEGG" id="haa:A5892_14075"/>
<keyword evidence="5" id="KW-1185">Reference proteome</keyword>
<reference evidence="4 5" key="1">
    <citation type="submission" date="2016-04" db="EMBL/GenBank/DDBJ databases">
        <title>Complete Genome Sequence of Halotalea alkalilenta IHB B 13600.</title>
        <authorList>
            <person name="Swarnkar M.K."/>
            <person name="Sharma A."/>
            <person name="Kaushal K."/>
            <person name="Soni R."/>
            <person name="Rana S."/>
            <person name="Singh A.K."/>
            <person name="Gulati A."/>
        </authorList>
    </citation>
    <scope>NUCLEOTIDE SEQUENCE [LARGE SCALE GENOMIC DNA]</scope>
    <source>
        <strain evidence="4 5">IHB B 13600</strain>
    </source>
</reference>
<evidence type="ECO:0000313" key="5">
    <source>
        <dbReference type="Proteomes" id="UP000077875"/>
    </source>
</evidence>
<dbReference type="SUPFAM" id="SSF53335">
    <property type="entry name" value="S-adenosyl-L-methionine-dependent methyltransferases"/>
    <property type="match status" value="1"/>
</dbReference>
<dbReference type="PROSITE" id="PS51585">
    <property type="entry name" value="SAM_MT_TPMT"/>
    <property type="match status" value="1"/>
</dbReference>
<dbReference type="GO" id="GO:0032259">
    <property type="term" value="P:methylation"/>
    <property type="evidence" value="ECO:0007669"/>
    <property type="project" value="UniProtKB-KW"/>
</dbReference>
<dbReference type="EMBL" id="CP015243">
    <property type="protein sequence ID" value="ANF58459.1"/>
    <property type="molecule type" value="Genomic_DNA"/>
</dbReference>
<dbReference type="AlphaFoldDB" id="A0A172YGP0"/>
<keyword evidence="3" id="KW-0949">S-adenosyl-L-methionine</keyword>
<dbReference type="RefSeq" id="WP_064123334.1">
    <property type="nucleotide sequence ID" value="NZ_CP015243.1"/>
</dbReference>
<dbReference type="GO" id="GO:0008119">
    <property type="term" value="F:thiopurine S-methyltransferase activity"/>
    <property type="evidence" value="ECO:0007669"/>
    <property type="project" value="TreeGrafter"/>
</dbReference>
<proteinExistence type="predicted"/>
<evidence type="ECO:0000256" key="3">
    <source>
        <dbReference type="ARBA" id="ARBA00022691"/>
    </source>
</evidence>
<dbReference type="STRING" id="376489.A5892_14075"/>